<protein>
    <submittedName>
        <fullName evidence="1">Uncharacterized protein</fullName>
    </submittedName>
</protein>
<name>A0A0F9L4T7_9ZZZZ</name>
<evidence type="ECO:0000313" key="1">
    <source>
        <dbReference type="EMBL" id="KKM22710.1"/>
    </source>
</evidence>
<gene>
    <name evidence="1" type="ORF">LCGC14_1622510</name>
</gene>
<reference evidence="1" key="1">
    <citation type="journal article" date="2015" name="Nature">
        <title>Complex archaea that bridge the gap between prokaryotes and eukaryotes.</title>
        <authorList>
            <person name="Spang A."/>
            <person name="Saw J.H."/>
            <person name="Jorgensen S.L."/>
            <person name="Zaremba-Niedzwiedzka K."/>
            <person name="Martijn J."/>
            <person name="Lind A.E."/>
            <person name="van Eijk R."/>
            <person name="Schleper C."/>
            <person name="Guy L."/>
            <person name="Ettema T.J."/>
        </authorList>
    </citation>
    <scope>NUCLEOTIDE SEQUENCE</scope>
</reference>
<sequence length="142" mass="16209">MRRHLFLCIRCYAEYPSLYDRYDRVWLPVAVDQPCPHHARPTLWTAVGRAGQAAANQRRYVTRRNELKGNGMKVKLQVEFDVEPKYDADGFDENVARAAASQAVYDYLTFCTVSGENTDTDAVRVHVDGFGPCVVRRGEDHE</sequence>
<comment type="caution">
    <text evidence="1">The sequence shown here is derived from an EMBL/GenBank/DDBJ whole genome shotgun (WGS) entry which is preliminary data.</text>
</comment>
<accession>A0A0F9L4T7</accession>
<dbReference type="EMBL" id="LAZR01013277">
    <property type="protein sequence ID" value="KKM22710.1"/>
    <property type="molecule type" value="Genomic_DNA"/>
</dbReference>
<proteinExistence type="predicted"/>
<organism evidence="1">
    <name type="scientific">marine sediment metagenome</name>
    <dbReference type="NCBI Taxonomy" id="412755"/>
    <lineage>
        <taxon>unclassified sequences</taxon>
        <taxon>metagenomes</taxon>
        <taxon>ecological metagenomes</taxon>
    </lineage>
</organism>
<dbReference type="AlphaFoldDB" id="A0A0F9L4T7"/>